<dbReference type="SUPFAM" id="SSF53098">
    <property type="entry name" value="Ribonuclease H-like"/>
    <property type="match status" value="1"/>
</dbReference>
<dbReference type="InterPro" id="IPR008906">
    <property type="entry name" value="HATC_C_dom"/>
</dbReference>
<dbReference type="GO" id="GO:0046983">
    <property type="term" value="F:protein dimerization activity"/>
    <property type="evidence" value="ECO:0007669"/>
    <property type="project" value="InterPro"/>
</dbReference>
<gene>
    <name evidence="2" type="ORF">L3X38_017264</name>
</gene>
<name>A0AAD4W7T3_PRUDU</name>
<dbReference type="PANTHER" id="PTHR23272">
    <property type="entry name" value="BED FINGER-RELATED"/>
    <property type="match status" value="1"/>
</dbReference>
<dbReference type="PANTHER" id="PTHR23272:SF184">
    <property type="entry name" value="OS03G0311250 PROTEIN"/>
    <property type="match status" value="1"/>
</dbReference>
<dbReference type="Proteomes" id="UP001054821">
    <property type="component" value="Chromosome 3"/>
</dbReference>
<proteinExistence type="predicted"/>
<dbReference type="InterPro" id="IPR012337">
    <property type="entry name" value="RNaseH-like_sf"/>
</dbReference>
<reference evidence="2 3" key="1">
    <citation type="journal article" date="2022" name="G3 (Bethesda)">
        <title>Whole-genome sequence and methylome profiling of the almond [Prunus dulcis (Mill.) D.A. Webb] cultivar 'Nonpareil'.</title>
        <authorList>
            <person name="D'Amico-Willman K.M."/>
            <person name="Ouma W.Z."/>
            <person name="Meulia T."/>
            <person name="Sideli G.M."/>
            <person name="Gradziel T.M."/>
            <person name="Fresnedo-Ramirez J."/>
        </authorList>
    </citation>
    <scope>NUCLEOTIDE SEQUENCE [LARGE SCALE GENOMIC DNA]</scope>
    <source>
        <strain evidence="2">Clone GOH B32 T37-40</strain>
    </source>
</reference>
<accession>A0AAD4W7T3</accession>
<sequence length="187" mass="21616">MHLYEKYKKENPSICHSYVEEITESELDQCVESDSMLEQFMRSRKDKDVVQIGNEVDKYLLEPVRNLKNVKFNLLGWWKEHSPRFPIMSKVAKDIFVVSISSVHSESAFSAGKKVVDPFRACLTPKTVEALICTNDWLRSEGFDFNKESTEDELELYLTLEKLEKGKEVESFQLNGQPLSDTLIPTD</sequence>
<dbReference type="EMBL" id="JAJFAZ020000003">
    <property type="protein sequence ID" value="KAI5337993.1"/>
    <property type="molecule type" value="Genomic_DNA"/>
</dbReference>
<comment type="caution">
    <text evidence="2">The sequence shown here is derived from an EMBL/GenBank/DDBJ whole genome shotgun (WGS) entry which is preliminary data.</text>
</comment>
<organism evidence="2 3">
    <name type="scientific">Prunus dulcis</name>
    <name type="common">Almond</name>
    <name type="synonym">Amygdalus dulcis</name>
    <dbReference type="NCBI Taxonomy" id="3755"/>
    <lineage>
        <taxon>Eukaryota</taxon>
        <taxon>Viridiplantae</taxon>
        <taxon>Streptophyta</taxon>
        <taxon>Embryophyta</taxon>
        <taxon>Tracheophyta</taxon>
        <taxon>Spermatophyta</taxon>
        <taxon>Magnoliopsida</taxon>
        <taxon>eudicotyledons</taxon>
        <taxon>Gunneridae</taxon>
        <taxon>Pentapetalae</taxon>
        <taxon>rosids</taxon>
        <taxon>fabids</taxon>
        <taxon>Rosales</taxon>
        <taxon>Rosaceae</taxon>
        <taxon>Amygdaloideae</taxon>
        <taxon>Amygdaleae</taxon>
        <taxon>Prunus</taxon>
    </lineage>
</organism>
<protein>
    <recommendedName>
        <fullName evidence="1">HAT C-terminal dimerisation domain-containing protein</fullName>
    </recommendedName>
</protein>
<dbReference type="AlphaFoldDB" id="A0AAD4W7T3"/>
<keyword evidence="3" id="KW-1185">Reference proteome</keyword>
<dbReference type="Pfam" id="PF05699">
    <property type="entry name" value="Dimer_Tnp_hAT"/>
    <property type="match status" value="1"/>
</dbReference>
<feature type="domain" description="HAT C-terminal dimerisation" evidence="1">
    <location>
        <begin position="55"/>
        <end position="138"/>
    </location>
</feature>
<evidence type="ECO:0000259" key="1">
    <source>
        <dbReference type="Pfam" id="PF05699"/>
    </source>
</evidence>
<evidence type="ECO:0000313" key="2">
    <source>
        <dbReference type="EMBL" id="KAI5337993.1"/>
    </source>
</evidence>
<evidence type="ECO:0000313" key="3">
    <source>
        <dbReference type="Proteomes" id="UP001054821"/>
    </source>
</evidence>